<feature type="domain" description="Solute-binding protein family 3/N-terminal" evidence="2">
    <location>
        <begin position="64"/>
        <end position="291"/>
    </location>
</feature>
<dbReference type="PANTHER" id="PTHR35936:SF35">
    <property type="entry name" value="L-CYSTINE-BINDING PROTEIN TCYJ"/>
    <property type="match status" value="1"/>
</dbReference>
<protein>
    <submittedName>
        <fullName evidence="3">ABC transporter arginine-binding protein 1</fullName>
    </submittedName>
</protein>
<dbReference type="InterPro" id="IPR001638">
    <property type="entry name" value="Solute-binding_3/MltF_N"/>
</dbReference>
<dbReference type="AlphaFoldDB" id="A0A0M6Y4Y3"/>
<dbReference type="SMART" id="SM00062">
    <property type="entry name" value="PBPb"/>
    <property type="match status" value="1"/>
</dbReference>
<evidence type="ECO:0000313" key="3">
    <source>
        <dbReference type="EMBL" id="CTQ45156.1"/>
    </source>
</evidence>
<reference evidence="4" key="1">
    <citation type="submission" date="2015-07" db="EMBL/GenBank/DDBJ databases">
        <authorList>
            <person name="Rodrigo-Torres Lidia"/>
            <person name="Arahal R.David."/>
        </authorList>
    </citation>
    <scope>NUCLEOTIDE SEQUENCE [LARGE SCALE GENOMIC DNA]</scope>
    <source>
        <strain evidence="4">CECT 4801</strain>
    </source>
</reference>
<dbReference type="EMBL" id="CXST01000002">
    <property type="protein sequence ID" value="CTQ45156.1"/>
    <property type="molecule type" value="Genomic_DNA"/>
</dbReference>
<evidence type="ECO:0000256" key="1">
    <source>
        <dbReference type="ARBA" id="ARBA00022729"/>
    </source>
</evidence>
<sequence length="293" mass="32138">MPASLPLLKTICRVAAGLLTLGTLALGTLALGVLSVSAQEASVRVPNFWDPKAVHDRPNAIPDKIQFLATDGYPPFVFRDQHGRLTGFNVDLARALCQELGSSCALRIKDFEVLLPALDEEEGDAIISGLSRSLPSTRRLNFTEDYLKLPARFVVRAYNASDFNEQALTGKRIAVEAGSRYEAFAKRFFPDAEIISLETAEATREAVKGGSADALFGDGLNLSFWLPSEAADGCCAFAGGPWLEPGYFDEGMAIATRQDDPERAAALTYALRQLHQKGIYRELYLRYFPMSFF</sequence>
<keyword evidence="1" id="KW-0732">Signal</keyword>
<accession>A0A0M6Y4Y3</accession>
<dbReference type="Proteomes" id="UP000048926">
    <property type="component" value="Unassembled WGS sequence"/>
</dbReference>
<dbReference type="RefSeq" id="WP_208984441.1">
    <property type="nucleotide sequence ID" value="NZ_CP045631.1"/>
</dbReference>
<dbReference type="PANTHER" id="PTHR35936">
    <property type="entry name" value="MEMBRANE-BOUND LYTIC MUREIN TRANSGLYCOSYLASE F"/>
    <property type="match status" value="1"/>
</dbReference>
<name>A0A0M6Y4Y3_9HYPH</name>
<evidence type="ECO:0000259" key="2">
    <source>
        <dbReference type="SMART" id="SM00062"/>
    </source>
</evidence>
<dbReference type="SUPFAM" id="SSF53850">
    <property type="entry name" value="Periplasmic binding protein-like II"/>
    <property type="match status" value="1"/>
</dbReference>
<proteinExistence type="predicted"/>
<dbReference type="Gene3D" id="3.40.190.10">
    <property type="entry name" value="Periplasmic binding protein-like II"/>
    <property type="match status" value="2"/>
</dbReference>
<dbReference type="STRING" id="187304.B0E33_05330"/>
<gene>
    <name evidence="3" type="primary">artJ_2</name>
    <name evidence="3" type="ORF">LAL4801_03603</name>
</gene>
<keyword evidence="4" id="KW-1185">Reference proteome</keyword>
<evidence type="ECO:0000313" key="4">
    <source>
        <dbReference type="Proteomes" id="UP000048926"/>
    </source>
</evidence>
<dbReference type="Pfam" id="PF00497">
    <property type="entry name" value="SBP_bac_3"/>
    <property type="match status" value="1"/>
</dbReference>
<organism evidence="3 4">
    <name type="scientific">Roseibium aggregatum</name>
    <dbReference type="NCBI Taxonomy" id="187304"/>
    <lineage>
        <taxon>Bacteria</taxon>
        <taxon>Pseudomonadati</taxon>
        <taxon>Pseudomonadota</taxon>
        <taxon>Alphaproteobacteria</taxon>
        <taxon>Hyphomicrobiales</taxon>
        <taxon>Stappiaceae</taxon>
        <taxon>Roseibium</taxon>
    </lineage>
</organism>